<dbReference type="InterPro" id="IPR050114">
    <property type="entry name" value="UPF0173_UPF0282_UlaG_hydrolase"/>
</dbReference>
<sequence>MIFEQINIEWLHHACLRITGKNQIIYTDPYKVINNYNDADIILITHDHYDHLDKESITKLINEKTVIVAPKGCKDLLSKFKNSKIFVIPNETKVV</sequence>
<dbReference type="SUPFAM" id="SSF56281">
    <property type="entry name" value="Metallo-hydrolase/oxidoreductase"/>
    <property type="match status" value="1"/>
</dbReference>
<proteinExistence type="predicted"/>
<feature type="non-terminal residue" evidence="1">
    <location>
        <position position="95"/>
    </location>
</feature>
<organism evidence="1 2">
    <name type="scientific">Candidatus Parvarchaeum acidiphilum ARMAN-4_'5-way FS'</name>
    <dbReference type="NCBI Taxonomy" id="994837"/>
    <lineage>
        <taxon>Archaea</taxon>
        <taxon>Candidatus Parvarchaeota</taxon>
        <taxon>Candidatus Parvarchaeum</taxon>
    </lineage>
</organism>
<dbReference type="Pfam" id="PF13483">
    <property type="entry name" value="Lactamase_B_3"/>
    <property type="match status" value="1"/>
</dbReference>
<name>F2UTU9_PARA4</name>
<reference evidence="1 2" key="1">
    <citation type="submission" date="2011-03" db="EMBL/GenBank/DDBJ databases">
        <title>A unique three-unit tRNA splicing endonuclease found in ultrasmall Archaea possesses broad substrate specificity.</title>
        <authorList>
            <person name="Fujishima K."/>
            <person name="Sugahara J."/>
            <person name="Miller C.S."/>
            <person name="Baker B.J."/>
            <person name="Di Giulio M."/>
            <person name="Tomita M."/>
            <person name="Banfield J.F."/>
            <person name="Kanai A."/>
        </authorList>
    </citation>
    <scope>NUCLEOTIDE SEQUENCE [LARGE SCALE GENOMIC DNA]</scope>
</reference>
<dbReference type="PANTHER" id="PTHR43546">
    <property type="entry name" value="UPF0173 METAL-DEPENDENT HYDROLASE MJ1163-RELATED"/>
    <property type="match status" value="1"/>
</dbReference>
<dbReference type="EMBL" id="GL876958">
    <property type="protein sequence ID" value="EGD71826.1"/>
    <property type="molecule type" value="Genomic_DNA"/>
</dbReference>
<dbReference type="Gene3D" id="3.60.15.10">
    <property type="entry name" value="Ribonuclease Z/Hydroxyacylglutathione hydrolase-like"/>
    <property type="match status" value="1"/>
</dbReference>
<evidence type="ECO:0000313" key="1">
    <source>
        <dbReference type="EMBL" id="EGD71826.1"/>
    </source>
</evidence>
<accession>F2UTU9</accession>
<protein>
    <submittedName>
        <fullName evidence="1">Putative deoxycytidine triphosphate deaminase domain protein</fullName>
    </submittedName>
</protein>
<evidence type="ECO:0000313" key="2">
    <source>
        <dbReference type="Proteomes" id="UP000242872"/>
    </source>
</evidence>
<gene>
    <name evidence="1" type="ORF">CSMARM4_0029</name>
</gene>
<dbReference type="PANTHER" id="PTHR43546:SF8">
    <property type="entry name" value="METALLO-BETA-LACTAMASE DOMAIN-CONTAINING PROTEIN"/>
    <property type="match status" value="1"/>
</dbReference>
<dbReference type="AlphaFoldDB" id="F2UTU9"/>
<dbReference type="HOGENOM" id="CLU_2377481_0_0_2"/>
<dbReference type="Proteomes" id="UP000242872">
    <property type="component" value="Unassembled WGS sequence"/>
</dbReference>
<dbReference type="InterPro" id="IPR036866">
    <property type="entry name" value="RibonucZ/Hydroxyglut_hydro"/>
</dbReference>